<feature type="transmembrane region" description="Helical" evidence="1">
    <location>
        <begin position="38"/>
        <end position="56"/>
    </location>
</feature>
<keyword evidence="1" id="KW-1133">Transmembrane helix</keyword>
<dbReference type="AlphaFoldDB" id="A0A0P7ZC25"/>
<evidence type="ECO:0000313" key="2">
    <source>
        <dbReference type="EMBL" id="KPQ42160.1"/>
    </source>
</evidence>
<gene>
    <name evidence="2" type="ORF">MPEBLZ_03287</name>
</gene>
<dbReference type="EMBL" id="LKCM01000262">
    <property type="protein sequence ID" value="KPQ42160.1"/>
    <property type="molecule type" value="Genomic_DNA"/>
</dbReference>
<feature type="transmembrane region" description="Helical" evidence="1">
    <location>
        <begin position="101"/>
        <end position="124"/>
    </location>
</feature>
<name>A0A0P7ZC25_9EURY</name>
<organism evidence="2 3">
    <name type="scientific">Candidatus Methanoperedens nitratireducens</name>
    <dbReference type="NCBI Taxonomy" id="1392998"/>
    <lineage>
        <taxon>Archaea</taxon>
        <taxon>Methanobacteriati</taxon>
        <taxon>Methanobacteriota</taxon>
        <taxon>Stenosarchaea group</taxon>
        <taxon>Methanomicrobia</taxon>
        <taxon>Methanosarcinales</taxon>
        <taxon>ANME-2 cluster</taxon>
        <taxon>Candidatus Methanoperedentaceae</taxon>
        <taxon>Candidatus Methanoperedens</taxon>
    </lineage>
</organism>
<evidence type="ECO:0000256" key="1">
    <source>
        <dbReference type="SAM" id="Phobius"/>
    </source>
</evidence>
<accession>A0A0P7ZC25</accession>
<protein>
    <submittedName>
        <fullName evidence="2">Uncharacterized protein</fullName>
    </submittedName>
</protein>
<evidence type="ECO:0000313" key="3">
    <source>
        <dbReference type="Proteomes" id="UP000050360"/>
    </source>
</evidence>
<keyword evidence="1" id="KW-0812">Transmembrane</keyword>
<sequence>MKLWHKLTILWIAVALIHLVWGTAVILGGGTLEDAKAATYSLNALTIILISLSVFAMAKDKGWFQNDERTRKTAGIAFMYAYIITMVFLAMLLFVEHFKILQLTAIQVIGAVFVVMLIAANLLLGYYDRSGDAQ</sequence>
<proteinExistence type="predicted"/>
<feature type="transmembrane region" description="Helical" evidence="1">
    <location>
        <begin position="77"/>
        <end position="95"/>
    </location>
</feature>
<comment type="caution">
    <text evidence="2">The sequence shown here is derived from an EMBL/GenBank/DDBJ whole genome shotgun (WGS) entry which is preliminary data.</text>
</comment>
<reference evidence="2 3" key="1">
    <citation type="submission" date="2015-09" db="EMBL/GenBank/DDBJ databases">
        <title>A metagenomics-based metabolic model of nitrate-dependent anaerobic oxidation of methane by Methanoperedens-like archaea.</title>
        <authorList>
            <person name="Arshad A."/>
            <person name="Speth D.R."/>
            <person name="De Graaf R.M."/>
            <person name="Op Den Camp H.J."/>
            <person name="Jetten M.S."/>
            <person name="Welte C.U."/>
        </authorList>
    </citation>
    <scope>NUCLEOTIDE SEQUENCE [LARGE SCALE GENOMIC DNA]</scope>
</reference>
<keyword evidence="1" id="KW-0472">Membrane</keyword>
<dbReference type="Proteomes" id="UP000050360">
    <property type="component" value="Unassembled WGS sequence"/>
</dbReference>